<evidence type="ECO:0000313" key="3">
    <source>
        <dbReference type="WBParaSite" id="EVEC_0001017301-mRNA-1"/>
    </source>
</evidence>
<dbReference type="EMBL" id="UXUI01010112">
    <property type="protein sequence ID" value="VDD94767.1"/>
    <property type="molecule type" value="Genomic_DNA"/>
</dbReference>
<evidence type="ECO:0000313" key="2">
    <source>
        <dbReference type="Proteomes" id="UP000274131"/>
    </source>
</evidence>
<proteinExistence type="predicted"/>
<dbReference type="Proteomes" id="UP000274131">
    <property type="component" value="Unassembled WGS sequence"/>
</dbReference>
<keyword evidence="2" id="KW-1185">Reference proteome</keyword>
<reference evidence="3" key="1">
    <citation type="submission" date="2017-02" db="UniProtKB">
        <authorList>
            <consortium name="WormBaseParasite"/>
        </authorList>
    </citation>
    <scope>IDENTIFICATION</scope>
</reference>
<evidence type="ECO:0000313" key="1">
    <source>
        <dbReference type="EMBL" id="VDD94767.1"/>
    </source>
</evidence>
<dbReference type="STRING" id="51028.A0A0N4VH72"/>
<dbReference type="OrthoDB" id="5595141at2759"/>
<dbReference type="WBParaSite" id="EVEC_0001017301-mRNA-1">
    <property type="protein sequence ID" value="EVEC_0001017301-mRNA-1"/>
    <property type="gene ID" value="EVEC_0001017301"/>
</dbReference>
<sequence>MCQLNDLLNNVYENEETDFEDVLSEEDFGKIVARKGIDISERDPPCYLRFSPRYSIRPTSSQIRAKLDELYNMERIEQNEYEPPFNRHEEEFFLPVQDYGDLLRKKEEVAREQNFLAPGASIGRKTNRRKRKDSGWSSELSFIDKSCLF</sequence>
<dbReference type="AlphaFoldDB" id="A0A0N4VH72"/>
<reference evidence="1 2" key="2">
    <citation type="submission" date="2018-10" db="EMBL/GenBank/DDBJ databases">
        <authorList>
            <consortium name="Pathogen Informatics"/>
        </authorList>
    </citation>
    <scope>NUCLEOTIDE SEQUENCE [LARGE SCALE GENOMIC DNA]</scope>
</reference>
<organism evidence="3">
    <name type="scientific">Enterobius vermicularis</name>
    <name type="common">Human pinworm</name>
    <dbReference type="NCBI Taxonomy" id="51028"/>
    <lineage>
        <taxon>Eukaryota</taxon>
        <taxon>Metazoa</taxon>
        <taxon>Ecdysozoa</taxon>
        <taxon>Nematoda</taxon>
        <taxon>Chromadorea</taxon>
        <taxon>Rhabditida</taxon>
        <taxon>Spirurina</taxon>
        <taxon>Oxyuridomorpha</taxon>
        <taxon>Oxyuroidea</taxon>
        <taxon>Oxyuridae</taxon>
        <taxon>Enterobius</taxon>
    </lineage>
</organism>
<gene>
    <name evidence="1" type="ORF">EVEC_LOCUS9518</name>
</gene>
<protein>
    <submittedName>
        <fullName evidence="3">DUF2052 domain-containing protein</fullName>
    </submittedName>
</protein>
<accession>A0A0N4VH72</accession>
<name>A0A0N4VH72_ENTVE</name>